<gene>
    <name evidence="3" type="primary">LOC127749759</name>
</gene>
<evidence type="ECO:0000313" key="3">
    <source>
        <dbReference type="RefSeq" id="XP_052125268.1"/>
    </source>
</evidence>
<evidence type="ECO:0000256" key="1">
    <source>
        <dbReference type="SAM" id="SignalP"/>
    </source>
</evidence>
<feature type="chain" id="PRO_5038526896" evidence="1">
    <location>
        <begin position="26"/>
        <end position="129"/>
    </location>
</feature>
<keyword evidence="1" id="KW-0732">Signal</keyword>
<dbReference type="RefSeq" id="XP_052125268.1">
    <property type="nucleotide sequence ID" value="XM_052269308.1"/>
</dbReference>
<name>A0A9C6X0J1_FRAOC</name>
<accession>A0A9C6X0J1</accession>
<dbReference type="GeneID" id="127749759"/>
<dbReference type="KEGG" id="foc:127749759"/>
<evidence type="ECO:0000313" key="2">
    <source>
        <dbReference type="Proteomes" id="UP000504606"/>
    </source>
</evidence>
<dbReference type="AlphaFoldDB" id="A0A9C6X0J1"/>
<dbReference type="Proteomes" id="UP000504606">
    <property type="component" value="Unplaced"/>
</dbReference>
<proteinExistence type="predicted"/>
<keyword evidence="2" id="KW-1185">Reference proteome</keyword>
<reference evidence="3" key="1">
    <citation type="submission" date="2025-08" db="UniProtKB">
        <authorList>
            <consortium name="RefSeq"/>
        </authorList>
    </citation>
    <scope>IDENTIFICATION</scope>
    <source>
        <tissue evidence="3">Whole organism</tissue>
    </source>
</reference>
<sequence length="129" mass="14202">MRFAMLTAPMLLVLALHVSVLTASATEDKQKYDKCVADQKCETSPASCSSWDGKDFTALAICRLNCHCTCLSPAGPTGALDSFKKWEMCSEDNKCEKTHDDCKKKCSNKECKDACVLAQDKCMCECNRA</sequence>
<organism evidence="2 3">
    <name type="scientific">Frankliniella occidentalis</name>
    <name type="common">Western flower thrips</name>
    <name type="synonym">Euthrips occidentalis</name>
    <dbReference type="NCBI Taxonomy" id="133901"/>
    <lineage>
        <taxon>Eukaryota</taxon>
        <taxon>Metazoa</taxon>
        <taxon>Ecdysozoa</taxon>
        <taxon>Arthropoda</taxon>
        <taxon>Hexapoda</taxon>
        <taxon>Insecta</taxon>
        <taxon>Pterygota</taxon>
        <taxon>Neoptera</taxon>
        <taxon>Paraneoptera</taxon>
        <taxon>Thysanoptera</taxon>
        <taxon>Terebrantia</taxon>
        <taxon>Thripoidea</taxon>
        <taxon>Thripidae</taxon>
        <taxon>Frankliniella</taxon>
    </lineage>
</organism>
<protein>
    <submittedName>
        <fullName evidence="3">Balbiani ring protein 3-like</fullName>
    </submittedName>
</protein>
<feature type="signal peptide" evidence="1">
    <location>
        <begin position="1"/>
        <end position="25"/>
    </location>
</feature>